<dbReference type="Gene3D" id="3.30.1240.10">
    <property type="match status" value="1"/>
</dbReference>
<dbReference type="GO" id="GO:0016791">
    <property type="term" value="F:phosphatase activity"/>
    <property type="evidence" value="ECO:0007669"/>
    <property type="project" value="UniProtKB-ARBA"/>
</dbReference>
<dbReference type="Pfam" id="PF08282">
    <property type="entry name" value="Hydrolase_3"/>
    <property type="match status" value="1"/>
</dbReference>
<dbReference type="GO" id="GO:0000287">
    <property type="term" value="F:magnesium ion binding"/>
    <property type="evidence" value="ECO:0007669"/>
    <property type="project" value="TreeGrafter"/>
</dbReference>
<dbReference type="STRING" id="1291742.LOOC260_106020"/>
<dbReference type="Gene3D" id="3.40.50.1000">
    <property type="entry name" value="HAD superfamily/HAD-like"/>
    <property type="match status" value="1"/>
</dbReference>
<dbReference type="KEGG" id="lho:LOOC260_106020"/>
<proteinExistence type="predicted"/>
<dbReference type="NCBIfam" id="TIGR00099">
    <property type="entry name" value="Cof-subfamily"/>
    <property type="match status" value="1"/>
</dbReference>
<dbReference type="SFLD" id="SFLDG01140">
    <property type="entry name" value="C2.B:_Phosphomannomutase_and_P"/>
    <property type="match status" value="1"/>
</dbReference>
<name>A0A0A1GVY0_9LACO</name>
<dbReference type="GO" id="GO:0005829">
    <property type="term" value="C:cytosol"/>
    <property type="evidence" value="ECO:0007669"/>
    <property type="project" value="TreeGrafter"/>
</dbReference>
<evidence type="ECO:0000313" key="1">
    <source>
        <dbReference type="EMBL" id="BAP85159.1"/>
    </source>
</evidence>
<dbReference type="HOGENOM" id="CLU_044146_0_1_9"/>
<dbReference type="SFLD" id="SFLDS00003">
    <property type="entry name" value="Haloacid_Dehalogenase"/>
    <property type="match status" value="1"/>
</dbReference>
<sequence>MYKLLISDLDESLLDDTGNISATDLASITQLQQRGVKFVPNTGRRFTSVQPLLTQIGTVNQPNEYVISYNGGVIVENHQNKVLASHYLAHEIAEQIYQLARQRPDLGVHIYTLNEVYTYNINEDELAYIHSRKVRTINFDEPNLDFFNQRPIVKILVANLEHQKLITFQQKVLATISTPLAMTFSSNRYLEFNPAGIDKGRAVLELGQKLEVLPSEIITLGDNNNDLAMIEAAGMGIAVNNSIPAIKKVAQLTLTATNNDNPITEIYHRLFD</sequence>
<reference evidence="1 2" key="1">
    <citation type="submission" date="2014-11" db="EMBL/GenBank/DDBJ databases">
        <title>Complete genome sequence and analysis of Lactobacillus hokkaidonensis LOOC260T.</title>
        <authorList>
            <person name="Tanizawa Y."/>
            <person name="Tohno M."/>
            <person name="Kaminuma E."/>
            <person name="Nakamura Y."/>
            <person name="Arita M."/>
        </authorList>
    </citation>
    <scope>NUCLEOTIDE SEQUENCE [LARGE SCALE GENOMIC DNA]</scope>
    <source>
        <strain evidence="1 2">LOOC260</strain>
    </source>
</reference>
<dbReference type="AlphaFoldDB" id="A0A0A1GVY0"/>
<dbReference type="EMBL" id="AP014680">
    <property type="protein sequence ID" value="BAP85159.1"/>
    <property type="molecule type" value="Genomic_DNA"/>
</dbReference>
<dbReference type="InterPro" id="IPR023214">
    <property type="entry name" value="HAD_sf"/>
</dbReference>
<dbReference type="InterPro" id="IPR000150">
    <property type="entry name" value="Cof"/>
</dbReference>
<dbReference type="Proteomes" id="UP000031620">
    <property type="component" value="Chromosome"/>
</dbReference>
<dbReference type="InterPro" id="IPR036412">
    <property type="entry name" value="HAD-like_sf"/>
</dbReference>
<protein>
    <submittedName>
        <fullName evidence="1">Haloacid dehalogenase</fullName>
    </submittedName>
</protein>
<dbReference type="SUPFAM" id="SSF56784">
    <property type="entry name" value="HAD-like"/>
    <property type="match status" value="1"/>
</dbReference>
<evidence type="ECO:0000313" key="2">
    <source>
        <dbReference type="Proteomes" id="UP000031620"/>
    </source>
</evidence>
<dbReference type="NCBIfam" id="TIGR01484">
    <property type="entry name" value="HAD-SF-IIB"/>
    <property type="match status" value="1"/>
</dbReference>
<gene>
    <name evidence="1" type="ORF">LOOC260_106020</name>
</gene>
<dbReference type="PANTHER" id="PTHR10000">
    <property type="entry name" value="PHOSPHOSERINE PHOSPHATASE"/>
    <property type="match status" value="1"/>
</dbReference>
<dbReference type="InterPro" id="IPR006379">
    <property type="entry name" value="HAD-SF_hydro_IIB"/>
</dbReference>
<organism evidence="1 2">
    <name type="scientific">Paucilactobacillus hokkaidonensis JCM 18461</name>
    <dbReference type="NCBI Taxonomy" id="1291742"/>
    <lineage>
        <taxon>Bacteria</taxon>
        <taxon>Bacillati</taxon>
        <taxon>Bacillota</taxon>
        <taxon>Bacilli</taxon>
        <taxon>Lactobacillales</taxon>
        <taxon>Lactobacillaceae</taxon>
        <taxon>Paucilactobacillus</taxon>
    </lineage>
</organism>
<accession>A0A0A1GVY0</accession>
<dbReference type="PANTHER" id="PTHR10000:SF8">
    <property type="entry name" value="HAD SUPERFAMILY HYDROLASE-LIKE, TYPE 3"/>
    <property type="match status" value="1"/>
</dbReference>
<dbReference type="RefSeq" id="WP_041092891.1">
    <property type="nucleotide sequence ID" value="NZ_AP014680.1"/>
</dbReference>